<keyword evidence="3" id="KW-0472">Membrane</keyword>
<sequence length="357" mass="40730">MDYYSRIMLCDDLTTPLGIAFIILKCYIGYRICRTLFAFLSAVLIYLIIPLFRKPNFNRYKQRWTVVSGGTDGIGKAYTFELAERGLRKFFLIGRSEKKLEIVKEELEKQYEAKVQTYLFDFFDGDYKKLRADLSKLDIGFVVNSVGVGREYLERYGDNPAADWQLLKVNALGSAEFMSCVLAPMEEHGGGQIVCLSSSQGLRPIPLLAAYSAAKALLCFVSDCIDREYKTIQVQCLTPALIATKMTFYEDGSLFVVTPKKFTKQAVNSLGLVTTTSGCFNHEIQLLINHLFPWTILKYLMLPVYWHHQKRMVKLLGPKQETLTNSNAKQQQQQQQSIIINNNNLLQTENNLMRQTA</sequence>
<dbReference type="PANTHER" id="PTHR43899">
    <property type="entry name" value="RH59310P"/>
    <property type="match status" value="1"/>
</dbReference>
<dbReference type="Pfam" id="PF00106">
    <property type="entry name" value="adh_short"/>
    <property type="match status" value="1"/>
</dbReference>
<protein>
    <submittedName>
        <fullName evidence="5">Uncharacterized protein</fullName>
    </submittedName>
</protein>
<dbReference type="GO" id="GO:0005783">
    <property type="term" value="C:endoplasmic reticulum"/>
    <property type="evidence" value="ECO:0007669"/>
    <property type="project" value="TreeGrafter"/>
</dbReference>
<evidence type="ECO:0000256" key="2">
    <source>
        <dbReference type="ARBA" id="ARBA00023002"/>
    </source>
</evidence>
<dbReference type="CDD" id="cd05356">
    <property type="entry name" value="17beta-HSD1_like_SDR_c"/>
    <property type="match status" value="1"/>
</dbReference>
<evidence type="ECO:0000256" key="3">
    <source>
        <dbReference type="SAM" id="Phobius"/>
    </source>
</evidence>
<proteinExistence type="inferred from homology"/>
<keyword evidence="3" id="KW-1133">Transmembrane helix</keyword>
<dbReference type="InterPro" id="IPR051019">
    <property type="entry name" value="VLCFA-Steroid_DH"/>
</dbReference>
<comment type="similarity">
    <text evidence="1">Belongs to the short-chain dehydrogenases/reductases (SDR) family.</text>
</comment>
<keyword evidence="4" id="KW-1185">Reference proteome</keyword>
<accession>A0A914YZ52</accession>
<dbReference type="AlphaFoldDB" id="A0A914YZ52"/>
<dbReference type="WBParaSite" id="PSU_v2.g5227.t1">
    <property type="protein sequence ID" value="PSU_v2.g5227.t1"/>
    <property type="gene ID" value="PSU_v2.g5227"/>
</dbReference>
<dbReference type="PANTHER" id="PTHR43899:SF13">
    <property type="entry name" value="RH59310P"/>
    <property type="match status" value="1"/>
</dbReference>
<keyword evidence="3" id="KW-0812">Transmembrane</keyword>
<feature type="transmembrane region" description="Helical" evidence="3">
    <location>
        <begin position="36"/>
        <end position="53"/>
    </location>
</feature>
<evidence type="ECO:0000256" key="1">
    <source>
        <dbReference type="ARBA" id="ARBA00006484"/>
    </source>
</evidence>
<dbReference type="Proteomes" id="UP000887577">
    <property type="component" value="Unplaced"/>
</dbReference>
<evidence type="ECO:0000313" key="5">
    <source>
        <dbReference type="WBParaSite" id="PSU_v2.g5227.t1"/>
    </source>
</evidence>
<dbReference type="InterPro" id="IPR002347">
    <property type="entry name" value="SDR_fam"/>
</dbReference>
<dbReference type="PRINTS" id="PR00081">
    <property type="entry name" value="GDHRDH"/>
</dbReference>
<dbReference type="InterPro" id="IPR036291">
    <property type="entry name" value="NAD(P)-bd_dom_sf"/>
</dbReference>
<keyword evidence="2" id="KW-0560">Oxidoreductase</keyword>
<organism evidence="4 5">
    <name type="scientific">Panagrolaimus superbus</name>
    <dbReference type="NCBI Taxonomy" id="310955"/>
    <lineage>
        <taxon>Eukaryota</taxon>
        <taxon>Metazoa</taxon>
        <taxon>Ecdysozoa</taxon>
        <taxon>Nematoda</taxon>
        <taxon>Chromadorea</taxon>
        <taxon>Rhabditida</taxon>
        <taxon>Tylenchina</taxon>
        <taxon>Panagrolaimomorpha</taxon>
        <taxon>Panagrolaimoidea</taxon>
        <taxon>Panagrolaimidae</taxon>
        <taxon>Panagrolaimus</taxon>
    </lineage>
</organism>
<evidence type="ECO:0000313" key="4">
    <source>
        <dbReference type="Proteomes" id="UP000887577"/>
    </source>
</evidence>
<dbReference type="Gene3D" id="3.40.50.720">
    <property type="entry name" value="NAD(P)-binding Rossmann-like Domain"/>
    <property type="match status" value="1"/>
</dbReference>
<name>A0A914YZ52_9BILA</name>
<dbReference type="GO" id="GO:0016491">
    <property type="term" value="F:oxidoreductase activity"/>
    <property type="evidence" value="ECO:0007669"/>
    <property type="project" value="UniProtKB-KW"/>
</dbReference>
<reference evidence="5" key="1">
    <citation type="submission" date="2022-11" db="UniProtKB">
        <authorList>
            <consortium name="WormBaseParasite"/>
        </authorList>
    </citation>
    <scope>IDENTIFICATION</scope>
</reference>
<dbReference type="SUPFAM" id="SSF51735">
    <property type="entry name" value="NAD(P)-binding Rossmann-fold domains"/>
    <property type="match status" value="1"/>
</dbReference>